<keyword evidence="4" id="KW-1185">Reference proteome</keyword>
<comment type="caution">
    <text evidence="3">The sequence shown here is derived from an EMBL/GenBank/DDBJ whole genome shotgun (WGS) entry which is preliminary data.</text>
</comment>
<dbReference type="Pfam" id="PF12278">
    <property type="entry name" value="SDP_N"/>
    <property type="match status" value="1"/>
</dbReference>
<organism evidence="3 4">
    <name type="scientific">Ladona fulva</name>
    <name type="common">Scarce chaser dragonfly</name>
    <name type="synonym">Libellula fulva</name>
    <dbReference type="NCBI Taxonomy" id="123851"/>
    <lineage>
        <taxon>Eukaryota</taxon>
        <taxon>Metazoa</taxon>
        <taxon>Ecdysozoa</taxon>
        <taxon>Arthropoda</taxon>
        <taxon>Hexapoda</taxon>
        <taxon>Insecta</taxon>
        <taxon>Pterygota</taxon>
        <taxon>Palaeoptera</taxon>
        <taxon>Odonata</taxon>
        <taxon>Epiprocta</taxon>
        <taxon>Anisoptera</taxon>
        <taxon>Libelluloidea</taxon>
        <taxon>Libellulidae</taxon>
        <taxon>Ladona</taxon>
    </lineage>
</organism>
<feature type="compositionally biased region" description="Basic residues" evidence="1">
    <location>
        <begin position="104"/>
        <end position="115"/>
    </location>
</feature>
<feature type="compositionally biased region" description="Low complexity" evidence="1">
    <location>
        <begin position="10"/>
        <end position="21"/>
    </location>
</feature>
<proteinExistence type="predicted"/>
<dbReference type="InterPro" id="IPR022063">
    <property type="entry name" value="Sex_determin_N"/>
</dbReference>
<protein>
    <recommendedName>
        <fullName evidence="2">Complementary sex determination N-terminal domain-containing protein</fullName>
    </recommendedName>
</protein>
<feature type="region of interest" description="Disordered" evidence="1">
    <location>
        <begin position="1"/>
        <end position="279"/>
    </location>
</feature>
<dbReference type="EMBL" id="KZ308312">
    <property type="protein sequence ID" value="KAG8227124.1"/>
    <property type="molecule type" value="Genomic_DNA"/>
</dbReference>
<feature type="compositionally biased region" description="Basic and acidic residues" evidence="1">
    <location>
        <begin position="244"/>
        <end position="264"/>
    </location>
</feature>
<dbReference type="AlphaFoldDB" id="A0A8K0K2I5"/>
<feature type="compositionally biased region" description="Basic and acidic residues" evidence="1">
    <location>
        <begin position="208"/>
        <end position="217"/>
    </location>
</feature>
<sequence>MKIPIVKMASRSPSRRSTPLSHSRDSSHRSPSFGLRGNTRRGRSPPVEPRRRKVIPRSGGPRSSEATIRGQRGAEFRSAQRSIPPASYQQGHFSPGPSQPGSHSPRRPSVSKRRSFTPPISAMPSASGKRKHIPRMRSSSSSSSSLNSPPRLSRPSPPLKMKKISVERMPPSREPVMVPVRKENRSKSPLTERGALSRGANRFGARASGDDLKKEIKGSSYAAGRSLPKISGQFSDPPRQVENPQKRFVAEPVRRYSGEDDSRPVYRGPDGKGPTFDQHELKKITVGIHRSIPANELQIHRQIFNPEDVVVVRRP</sequence>
<dbReference type="OrthoDB" id="8194777at2759"/>
<reference evidence="3" key="1">
    <citation type="submission" date="2013-04" db="EMBL/GenBank/DDBJ databases">
        <authorList>
            <person name="Qu J."/>
            <person name="Murali S.C."/>
            <person name="Bandaranaike D."/>
            <person name="Bellair M."/>
            <person name="Blankenburg K."/>
            <person name="Chao H."/>
            <person name="Dinh H."/>
            <person name="Doddapaneni H."/>
            <person name="Downs B."/>
            <person name="Dugan-Rocha S."/>
            <person name="Elkadiri S."/>
            <person name="Gnanaolivu R.D."/>
            <person name="Hernandez B."/>
            <person name="Javaid M."/>
            <person name="Jayaseelan J.C."/>
            <person name="Lee S."/>
            <person name="Li M."/>
            <person name="Ming W."/>
            <person name="Munidasa M."/>
            <person name="Muniz J."/>
            <person name="Nguyen L."/>
            <person name="Ongeri F."/>
            <person name="Osuji N."/>
            <person name="Pu L.-L."/>
            <person name="Puazo M."/>
            <person name="Qu C."/>
            <person name="Quiroz J."/>
            <person name="Raj R."/>
            <person name="Weissenberger G."/>
            <person name="Xin Y."/>
            <person name="Zou X."/>
            <person name="Han Y."/>
            <person name="Richards S."/>
            <person name="Worley K."/>
            <person name="Muzny D."/>
            <person name="Gibbs R."/>
        </authorList>
    </citation>
    <scope>NUCLEOTIDE SEQUENCE</scope>
    <source>
        <strain evidence="3">Sampled in the wild</strain>
    </source>
</reference>
<feature type="domain" description="Complementary sex determination N-terminal" evidence="2">
    <location>
        <begin position="258"/>
        <end position="314"/>
    </location>
</feature>
<gene>
    <name evidence="3" type="ORF">J437_LFUL001668</name>
</gene>
<evidence type="ECO:0000259" key="2">
    <source>
        <dbReference type="Pfam" id="PF12278"/>
    </source>
</evidence>
<evidence type="ECO:0000313" key="4">
    <source>
        <dbReference type="Proteomes" id="UP000792457"/>
    </source>
</evidence>
<name>A0A8K0K2I5_LADFU</name>
<evidence type="ECO:0000256" key="1">
    <source>
        <dbReference type="SAM" id="MobiDB-lite"/>
    </source>
</evidence>
<feature type="compositionally biased region" description="Low complexity" evidence="1">
    <location>
        <begin position="137"/>
        <end position="154"/>
    </location>
</feature>
<dbReference type="Proteomes" id="UP000792457">
    <property type="component" value="Unassembled WGS sequence"/>
</dbReference>
<feature type="compositionally biased region" description="Low complexity" evidence="1">
    <location>
        <begin position="89"/>
        <end position="103"/>
    </location>
</feature>
<reference evidence="3" key="2">
    <citation type="submission" date="2017-10" db="EMBL/GenBank/DDBJ databases">
        <title>Ladona fulva Genome sequencing and assembly.</title>
        <authorList>
            <person name="Murali S."/>
            <person name="Richards S."/>
            <person name="Bandaranaike D."/>
            <person name="Bellair M."/>
            <person name="Blankenburg K."/>
            <person name="Chao H."/>
            <person name="Dinh H."/>
            <person name="Doddapaneni H."/>
            <person name="Dugan-Rocha S."/>
            <person name="Elkadiri S."/>
            <person name="Gnanaolivu R."/>
            <person name="Hernandez B."/>
            <person name="Skinner E."/>
            <person name="Javaid M."/>
            <person name="Lee S."/>
            <person name="Li M."/>
            <person name="Ming W."/>
            <person name="Munidasa M."/>
            <person name="Muniz J."/>
            <person name="Nguyen L."/>
            <person name="Hughes D."/>
            <person name="Osuji N."/>
            <person name="Pu L.-L."/>
            <person name="Puazo M."/>
            <person name="Qu C."/>
            <person name="Quiroz J."/>
            <person name="Raj R."/>
            <person name="Weissenberger G."/>
            <person name="Xin Y."/>
            <person name="Zou X."/>
            <person name="Han Y."/>
            <person name="Worley K."/>
            <person name="Muzny D."/>
            <person name="Gibbs R."/>
        </authorList>
    </citation>
    <scope>NUCLEOTIDE SEQUENCE</scope>
    <source>
        <strain evidence="3">Sampled in the wild</strain>
    </source>
</reference>
<evidence type="ECO:0000313" key="3">
    <source>
        <dbReference type="EMBL" id="KAG8227124.1"/>
    </source>
</evidence>
<feature type="non-terminal residue" evidence="3">
    <location>
        <position position="315"/>
    </location>
</feature>
<accession>A0A8K0K2I5</accession>